<dbReference type="Proteomes" id="UP000595362">
    <property type="component" value="Chromosome"/>
</dbReference>
<sequence length="115" mass="12422">MINPDSPLLYDVDRLLAVFTAARDSKQDCVNSLRIGKPDGMGNWAAEWPGGNARAEQRCVDALQAWKDAGVRQVQTAYVLSDTDPAAANPGGALGNIHHSFFMQLTGNQIKPVMP</sequence>
<name>A0A7T5R2P7_9BACT</name>
<protein>
    <submittedName>
        <fullName evidence="1">Uncharacterized protein</fullName>
    </submittedName>
</protein>
<organism evidence="1 2">
    <name type="scientific">Micavibrio aeruginosavorus</name>
    <dbReference type="NCBI Taxonomy" id="349221"/>
    <lineage>
        <taxon>Bacteria</taxon>
        <taxon>Pseudomonadati</taxon>
        <taxon>Bdellovibrionota</taxon>
        <taxon>Bdellovibrionia</taxon>
        <taxon>Bdellovibrionales</taxon>
        <taxon>Pseudobdellovibrionaceae</taxon>
        <taxon>Micavibrio</taxon>
    </lineage>
</organism>
<dbReference type="EMBL" id="CP066681">
    <property type="protein sequence ID" value="QQG36360.1"/>
    <property type="molecule type" value="Genomic_DNA"/>
</dbReference>
<reference evidence="1 2" key="1">
    <citation type="submission" date="2020-07" db="EMBL/GenBank/DDBJ databases">
        <title>Huge and variable diversity of episymbiotic CPR bacteria and DPANN archaea in groundwater ecosystems.</title>
        <authorList>
            <person name="He C.Y."/>
            <person name="Keren R."/>
            <person name="Whittaker M."/>
            <person name="Farag I.F."/>
            <person name="Doudna J."/>
            <person name="Cate J.H.D."/>
            <person name="Banfield J.F."/>
        </authorList>
    </citation>
    <scope>NUCLEOTIDE SEQUENCE [LARGE SCALE GENOMIC DNA]</scope>
    <source>
        <strain evidence="1">NC_groundwater_70_Ag_B-0.1um_54_66</strain>
    </source>
</reference>
<accession>A0A7T5R2P7</accession>
<evidence type="ECO:0000313" key="1">
    <source>
        <dbReference type="EMBL" id="QQG36360.1"/>
    </source>
</evidence>
<evidence type="ECO:0000313" key="2">
    <source>
        <dbReference type="Proteomes" id="UP000595362"/>
    </source>
</evidence>
<proteinExistence type="predicted"/>
<dbReference type="AlphaFoldDB" id="A0A7T5R2P7"/>
<gene>
    <name evidence="1" type="ORF">HYS17_00780</name>
</gene>